<gene>
    <name evidence="1" type="ORF">PLOB_00025620</name>
</gene>
<dbReference type="EMBL" id="CALNXK010000030">
    <property type="protein sequence ID" value="CAH3117187.1"/>
    <property type="molecule type" value="Genomic_DNA"/>
</dbReference>
<organism evidence="1 2">
    <name type="scientific">Porites lobata</name>
    <dbReference type="NCBI Taxonomy" id="104759"/>
    <lineage>
        <taxon>Eukaryota</taxon>
        <taxon>Metazoa</taxon>
        <taxon>Cnidaria</taxon>
        <taxon>Anthozoa</taxon>
        <taxon>Hexacorallia</taxon>
        <taxon>Scleractinia</taxon>
        <taxon>Fungiina</taxon>
        <taxon>Poritidae</taxon>
        <taxon>Porites</taxon>
    </lineage>
</organism>
<accession>A0ABN8NPE2</accession>
<reference evidence="1 2" key="1">
    <citation type="submission" date="2022-05" db="EMBL/GenBank/DDBJ databases">
        <authorList>
            <consortium name="Genoscope - CEA"/>
            <person name="William W."/>
        </authorList>
    </citation>
    <scope>NUCLEOTIDE SEQUENCE [LARGE SCALE GENOMIC DNA]</scope>
</reference>
<proteinExistence type="predicted"/>
<evidence type="ECO:0008006" key="3">
    <source>
        <dbReference type="Google" id="ProtNLM"/>
    </source>
</evidence>
<evidence type="ECO:0000313" key="2">
    <source>
        <dbReference type="Proteomes" id="UP001159405"/>
    </source>
</evidence>
<dbReference type="Proteomes" id="UP001159405">
    <property type="component" value="Unassembled WGS sequence"/>
</dbReference>
<name>A0ABN8NPE2_9CNID</name>
<keyword evidence="2" id="KW-1185">Reference proteome</keyword>
<comment type="caution">
    <text evidence="1">The sequence shown here is derived from an EMBL/GenBank/DDBJ whole genome shotgun (WGS) entry which is preliminary data.</text>
</comment>
<sequence length="133" mass="15690">MKTLYQLAFEAVPNPGLMADTFLVPLHPVAKELQERQYTEDGNRYREQHRVNFRKCLTQLKLRRWNTYCHKTEWVAIKYAKYGEDPRCPHCRRIRTTRLTLDGLQNVCDKLRSVIVVVQSNGFLLSKKPVRSV</sequence>
<evidence type="ECO:0000313" key="1">
    <source>
        <dbReference type="EMBL" id="CAH3117187.1"/>
    </source>
</evidence>
<protein>
    <recommendedName>
        <fullName evidence="3">Transposase</fullName>
    </recommendedName>
</protein>